<comment type="caution">
    <text evidence="2">The sequence shown here is derived from an EMBL/GenBank/DDBJ whole genome shotgun (WGS) entry which is preliminary data.</text>
</comment>
<dbReference type="Proteomes" id="UP000651085">
    <property type="component" value="Unassembled WGS sequence"/>
</dbReference>
<evidence type="ECO:0000259" key="1">
    <source>
        <dbReference type="Pfam" id="PF00534"/>
    </source>
</evidence>
<dbReference type="RefSeq" id="WP_262434425.1">
    <property type="nucleotide sequence ID" value="NZ_JACRTF010000001.1"/>
</dbReference>
<sequence length="328" mass="37552">MNLGVVLPCTLLYGGVKRFMELGNIFIEMGHRFTVYSPDAQQPDWFDFKGEVKLFEALKTDELDALFFTEYRFIEEVLGANAKRRIFYHVSNDKQIKKIAKLKNVEVLACSTNICEFDKKYGLNSFKAIGGVNLMNYTPKTDYSLGEDRPIYILTYGRLAMRCKGVKYVVRACEKLYRKGFNIKLLLFDTPVTPKGKKRLAEFKAKVPYEFILNQPINKNSEMFNRADIYVAAEGQAGWSNTVAEAMACALPVVATTAGTKDLLFDNRTGLVCWRNSFSIRRNIKKLINDEKLRETLGRNGRINVENFDWHELAKKIEGYLLSPAPIR</sequence>
<name>A0A926IPZ5_9BACT</name>
<gene>
    <name evidence="2" type="ORF">H8744_08480</name>
</gene>
<dbReference type="Gene3D" id="3.40.50.2000">
    <property type="entry name" value="Glycogen Phosphorylase B"/>
    <property type="match status" value="2"/>
</dbReference>
<accession>A0A926IPZ5</accession>
<dbReference type="SUPFAM" id="SSF53756">
    <property type="entry name" value="UDP-Glycosyltransferase/glycogen phosphorylase"/>
    <property type="match status" value="1"/>
</dbReference>
<proteinExistence type="predicted"/>
<dbReference type="CDD" id="cd03801">
    <property type="entry name" value="GT4_PimA-like"/>
    <property type="match status" value="1"/>
</dbReference>
<reference evidence="2" key="1">
    <citation type="submission" date="2020-08" db="EMBL/GenBank/DDBJ databases">
        <title>Genome public.</title>
        <authorList>
            <person name="Liu C."/>
            <person name="Sun Q."/>
        </authorList>
    </citation>
    <scope>NUCLEOTIDE SEQUENCE</scope>
    <source>
        <strain evidence="2">N12</strain>
    </source>
</reference>
<evidence type="ECO:0000313" key="2">
    <source>
        <dbReference type="EMBL" id="MBC8593281.1"/>
    </source>
</evidence>
<organism evidence="2 3">
    <name type="scientific">Jilunia laotingensis</name>
    <dbReference type="NCBI Taxonomy" id="2763675"/>
    <lineage>
        <taxon>Bacteria</taxon>
        <taxon>Pseudomonadati</taxon>
        <taxon>Bacteroidota</taxon>
        <taxon>Bacteroidia</taxon>
        <taxon>Bacteroidales</taxon>
        <taxon>Bacteroidaceae</taxon>
        <taxon>Jilunia</taxon>
    </lineage>
</organism>
<dbReference type="EMBL" id="JACRTF010000001">
    <property type="protein sequence ID" value="MBC8593281.1"/>
    <property type="molecule type" value="Genomic_DNA"/>
</dbReference>
<dbReference type="AlphaFoldDB" id="A0A926IPZ5"/>
<keyword evidence="3" id="KW-1185">Reference proteome</keyword>
<dbReference type="Pfam" id="PF00534">
    <property type="entry name" value="Glycos_transf_1"/>
    <property type="match status" value="1"/>
</dbReference>
<protein>
    <submittedName>
        <fullName evidence="2">Glycosyltransferase family 4 protein</fullName>
    </submittedName>
</protein>
<feature type="domain" description="Glycosyl transferase family 1" evidence="1">
    <location>
        <begin position="148"/>
        <end position="302"/>
    </location>
</feature>
<dbReference type="GO" id="GO:0016757">
    <property type="term" value="F:glycosyltransferase activity"/>
    <property type="evidence" value="ECO:0007669"/>
    <property type="project" value="InterPro"/>
</dbReference>
<evidence type="ECO:0000313" key="3">
    <source>
        <dbReference type="Proteomes" id="UP000651085"/>
    </source>
</evidence>
<dbReference type="PANTHER" id="PTHR12526">
    <property type="entry name" value="GLYCOSYLTRANSFERASE"/>
    <property type="match status" value="1"/>
</dbReference>
<dbReference type="InterPro" id="IPR001296">
    <property type="entry name" value="Glyco_trans_1"/>
</dbReference>